<dbReference type="InterPro" id="IPR001650">
    <property type="entry name" value="Helicase_C-like"/>
</dbReference>
<feature type="compositionally biased region" description="Basic and acidic residues" evidence="5">
    <location>
        <begin position="260"/>
        <end position="270"/>
    </location>
</feature>
<dbReference type="Pfam" id="PF00271">
    <property type="entry name" value="Helicase_C"/>
    <property type="match status" value="1"/>
</dbReference>
<dbReference type="InterPro" id="IPR027417">
    <property type="entry name" value="P-loop_NTPase"/>
</dbReference>
<feature type="compositionally biased region" description="Basic and acidic residues" evidence="5">
    <location>
        <begin position="198"/>
        <end position="220"/>
    </location>
</feature>
<feature type="domain" description="Helicase C-terminal" evidence="7">
    <location>
        <begin position="631"/>
        <end position="782"/>
    </location>
</feature>
<evidence type="ECO:0000259" key="7">
    <source>
        <dbReference type="PROSITE" id="PS51194"/>
    </source>
</evidence>
<dbReference type="InterPro" id="IPR014001">
    <property type="entry name" value="Helicase_ATP-bd"/>
</dbReference>
<keyword evidence="3" id="KW-0378">Hydrolase</keyword>
<dbReference type="GO" id="GO:0005524">
    <property type="term" value="F:ATP binding"/>
    <property type="evidence" value="ECO:0007669"/>
    <property type="project" value="InterPro"/>
</dbReference>
<dbReference type="Pfam" id="PF00176">
    <property type="entry name" value="SNF2-rel_dom"/>
    <property type="match status" value="1"/>
</dbReference>
<organism evidence="8 9">
    <name type="scientific">Meganyctiphanes norvegica</name>
    <name type="common">Northern krill</name>
    <name type="synonym">Thysanopoda norvegica</name>
    <dbReference type="NCBI Taxonomy" id="48144"/>
    <lineage>
        <taxon>Eukaryota</taxon>
        <taxon>Metazoa</taxon>
        <taxon>Ecdysozoa</taxon>
        <taxon>Arthropoda</taxon>
        <taxon>Crustacea</taxon>
        <taxon>Multicrustacea</taxon>
        <taxon>Malacostraca</taxon>
        <taxon>Eumalacostraca</taxon>
        <taxon>Eucarida</taxon>
        <taxon>Euphausiacea</taxon>
        <taxon>Euphausiidae</taxon>
        <taxon>Meganyctiphanes</taxon>
    </lineage>
</organism>
<dbReference type="GO" id="GO:0140658">
    <property type="term" value="F:ATP-dependent chromatin remodeler activity"/>
    <property type="evidence" value="ECO:0007669"/>
    <property type="project" value="TreeGrafter"/>
</dbReference>
<dbReference type="SMART" id="SM00487">
    <property type="entry name" value="DEXDc"/>
    <property type="match status" value="1"/>
</dbReference>
<evidence type="ECO:0000259" key="6">
    <source>
        <dbReference type="PROSITE" id="PS51192"/>
    </source>
</evidence>
<evidence type="ECO:0000256" key="2">
    <source>
        <dbReference type="ARBA" id="ARBA00009687"/>
    </source>
</evidence>
<dbReference type="Gene3D" id="3.40.50.10810">
    <property type="entry name" value="Tandem AAA-ATPase domain"/>
    <property type="match status" value="1"/>
</dbReference>
<dbReference type="SUPFAM" id="SSF52540">
    <property type="entry name" value="P-loop containing nucleoside triphosphate hydrolases"/>
    <property type="match status" value="2"/>
</dbReference>
<evidence type="ECO:0000313" key="9">
    <source>
        <dbReference type="Proteomes" id="UP001497623"/>
    </source>
</evidence>
<comment type="subcellular location">
    <subcellularLocation>
        <location evidence="1">Nucleus</location>
    </subcellularLocation>
</comment>
<dbReference type="PANTHER" id="PTHR45623:SF49">
    <property type="entry name" value="SWI_SNF-RELATED MATRIX-ASSOCIATED ACTIN-DEPENDENT REGULATOR OF CHROMATIN SUBFAMILY A MEMBER 5"/>
    <property type="match status" value="1"/>
</dbReference>
<evidence type="ECO:0000256" key="3">
    <source>
        <dbReference type="ARBA" id="ARBA00022801"/>
    </source>
</evidence>
<reference evidence="8 9" key="1">
    <citation type="submission" date="2024-05" db="EMBL/GenBank/DDBJ databases">
        <authorList>
            <person name="Wallberg A."/>
        </authorList>
    </citation>
    <scope>NUCLEOTIDE SEQUENCE [LARGE SCALE GENOMIC DNA]</scope>
</reference>
<protein>
    <recommendedName>
        <fullName evidence="10">SWI/SNF-related matrix-associated actin-dependent regulator of chromatin subfamily A member 5</fullName>
    </recommendedName>
</protein>
<dbReference type="InterPro" id="IPR000330">
    <property type="entry name" value="SNF2_N"/>
</dbReference>
<gene>
    <name evidence="8" type="ORF">MNOR_LOCUS32580</name>
</gene>
<dbReference type="FunFam" id="3.40.50.300:FF:000082">
    <property type="entry name" value="ISWI chromatin remodeling complex ATPase ISW1"/>
    <property type="match status" value="1"/>
</dbReference>
<dbReference type="PANTHER" id="PTHR45623">
    <property type="entry name" value="CHROMODOMAIN-HELICASE-DNA-BINDING PROTEIN 3-RELATED-RELATED"/>
    <property type="match status" value="1"/>
</dbReference>
<dbReference type="Gene3D" id="3.40.50.300">
    <property type="entry name" value="P-loop containing nucleotide triphosphate hydrolases"/>
    <property type="match status" value="1"/>
</dbReference>
<dbReference type="FunFam" id="3.40.50.10810:FF:000101">
    <property type="entry name" value="SWI/SNF-related, matrix-associated, actin-dependent regulator of"/>
    <property type="match status" value="1"/>
</dbReference>
<dbReference type="GO" id="GO:0042393">
    <property type="term" value="F:histone binding"/>
    <property type="evidence" value="ECO:0007669"/>
    <property type="project" value="TreeGrafter"/>
</dbReference>
<dbReference type="SMART" id="SM00490">
    <property type="entry name" value="HELICc"/>
    <property type="match status" value="1"/>
</dbReference>
<evidence type="ECO:0008006" key="10">
    <source>
        <dbReference type="Google" id="ProtNLM"/>
    </source>
</evidence>
<feature type="compositionally biased region" description="Basic and acidic residues" evidence="5">
    <location>
        <begin position="174"/>
        <end position="189"/>
    </location>
</feature>
<name>A0AAV2S657_MEGNR</name>
<comment type="similarity">
    <text evidence="2">Belongs to the SNF2/RAD54 helicase family. ISWI subfamily.</text>
</comment>
<dbReference type="InterPro" id="IPR038718">
    <property type="entry name" value="SNF2-like_sf"/>
</dbReference>
<proteinExistence type="inferred from homology"/>
<dbReference type="GO" id="GO:0003682">
    <property type="term" value="F:chromatin binding"/>
    <property type="evidence" value="ECO:0007669"/>
    <property type="project" value="TreeGrafter"/>
</dbReference>
<dbReference type="GO" id="GO:0000785">
    <property type="term" value="C:chromatin"/>
    <property type="evidence" value="ECO:0007669"/>
    <property type="project" value="TreeGrafter"/>
</dbReference>
<keyword evidence="4" id="KW-0539">Nucleus</keyword>
<feature type="region of interest" description="Disordered" evidence="5">
    <location>
        <begin position="255"/>
        <end position="298"/>
    </location>
</feature>
<evidence type="ECO:0000256" key="5">
    <source>
        <dbReference type="SAM" id="MobiDB-lite"/>
    </source>
</evidence>
<feature type="compositionally biased region" description="Basic and acidic residues" evidence="5">
    <location>
        <begin position="45"/>
        <end position="92"/>
    </location>
</feature>
<dbReference type="PROSITE" id="PS51194">
    <property type="entry name" value="HELICASE_CTER"/>
    <property type="match status" value="1"/>
</dbReference>
<dbReference type="Proteomes" id="UP001497623">
    <property type="component" value="Unassembled WGS sequence"/>
</dbReference>
<dbReference type="GO" id="GO:0003677">
    <property type="term" value="F:DNA binding"/>
    <property type="evidence" value="ECO:0007669"/>
    <property type="project" value="TreeGrafter"/>
</dbReference>
<dbReference type="GO" id="GO:0034728">
    <property type="term" value="P:nucleosome organization"/>
    <property type="evidence" value="ECO:0007669"/>
    <property type="project" value="TreeGrafter"/>
</dbReference>
<dbReference type="GO" id="GO:0016887">
    <property type="term" value="F:ATP hydrolysis activity"/>
    <property type="evidence" value="ECO:0007669"/>
    <property type="project" value="TreeGrafter"/>
</dbReference>
<feature type="compositionally biased region" description="Basic and acidic residues" evidence="5">
    <location>
        <begin position="12"/>
        <end position="26"/>
    </location>
</feature>
<sequence>MARSRRSQGGKNQDEQEDKKEEETSQKNKSTKTGQKSAETKVNQNKKECNKKLKDNKKIEDNENLNKKNTRKEKTDSLSNDTEKENEEEKNPQNKSTRAGKKNEETQKNENLKECNKKLKGNDKIDDTVMEKKDEKSPKKKSSRAVQQKESEEKEKEEEKSHKKKSSRAVQQKIDTKEDEKIKECSKDVEDSEMENNDTEKENEEKLSSKTEEDEIVKVDEMDESEEEDVDDEERIKRFENLLKQTEIYALSTLSGSPKKISEQKSDNSRSRKAKMPKPFNSSRGTRHRKTEKEEDAEMLSASCMQNYVTRFDYSPSYIKGGEMRDYQIRGLNWMIGLFDNGINGILADEMGLGKTLQTISLLGYMKHYRNIPGPHIIIVPKSTLRNWENECEKWCPSLRHICLIGDKETRAKFVRNVLRPGKWDVCITSYEMLVAEKAPLKKIKWNYMVIDEAHRIKNEKTILSTIVRTFKTTNRLLLTGTPLQNNLHELWALLNFLLPEVFSSSSDFDAWFDTNQALGDKSLVERLHLILKPFLLRRLKSEVEKKLLPKVELKLFVKLSEMQKEWYKKILLKDIDIINGVGGKEKMRVQNILMQLRKCCNHPYLFDGAEPGPPYTTEYHLVENCGKMVLLDKLLPKLKKAGNRVLIFSQMVRTLDILEDYCMWRKYTYCRIDGNTDHEDRHMQIADYNKPRSKKFIFMLSTRAGGLGINLATADTVILYDSDWNPQVDLQAMDRAHRIGQKGQVKVFRFVHENTVEEKLVERAEIKLKLDRLVVQQGRLQDSITNKLGQDEMISMIRHGVNEV</sequence>
<evidence type="ECO:0000313" key="8">
    <source>
        <dbReference type="EMBL" id="CAL4160999.1"/>
    </source>
</evidence>
<dbReference type="CDD" id="cd17997">
    <property type="entry name" value="DEXHc_SMARCA1_SMARCA5"/>
    <property type="match status" value="1"/>
</dbReference>
<comment type="caution">
    <text evidence="8">The sequence shown here is derived from an EMBL/GenBank/DDBJ whole genome shotgun (WGS) entry which is preliminary data.</text>
</comment>
<feature type="non-terminal residue" evidence="8">
    <location>
        <position position="805"/>
    </location>
</feature>
<feature type="compositionally biased region" description="Polar residues" evidence="5">
    <location>
        <begin position="27"/>
        <end position="42"/>
    </location>
</feature>
<dbReference type="AlphaFoldDB" id="A0AAV2S657"/>
<dbReference type="InterPro" id="IPR044754">
    <property type="entry name" value="Isw1/2_DEXHc"/>
</dbReference>
<accession>A0AAV2S657</accession>
<dbReference type="CDD" id="cd18793">
    <property type="entry name" value="SF2_C_SNF"/>
    <property type="match status" value="1"/>
</dbReference>
<dbReference type="EMBL" id="CAXKWB010044611">
    <property type="protein sequence ID" value="CAL4160999.1"/>
    <property type="molecule type" value="Genomic_DNA"/>
</dbReference>
<dbReference type="GO" id="GO:0005634">
    <property type="term" value="C:nucleus"/>
    <property type="evidence" value="ECO:0007669"/>
    <property type="project" value="UniProtKB-SubCell"/>
</dbReference>
<feature type="compositionally biased region" description="Basic and acidic residues" evidence="5">
    <location>
        <begin position="101"/>
        <end position="137"/>
    </location>
</feature>
<feature type="compositionally biased region" description="Basic and acidic residues" evidence="5">
    <location>
        <begin position="147"/>
        <end position="161"/>
    </location>
</feature>
<keyword evidence="9" id="KW-1185">Reference proteome</keyword>
<evidence type="ECO:0000256" key="4">
    <source>
        <dbReference type="ARBA" id="ARBA00023242"/>
    </source>
</evidence>
<feature type="domain" description="Helicase ATP-binding" evidence="6">
    <location>
        <begin position="336"/>
        <end position="501"/>
    </location>
</feature>
<evidence type="ECO:0000256" key="1">
    <source>
        <dbReference type="ARBA" id="ARBA00004123"/>
    </source>
</evidence>
<dbReference type="PROSITE" id="PS51192">
    <property type="entry name" value="HELICASE_ATP_BIND_1"/>
    <property type="match status" value="1"/>
</dbReference>
<feature type="compositionally biased region" description="Acidic residues" evidence="5">
    <location>
        <begin position="221"/>
        <end position="233"/>
    </location>
</feature>
<feature type="region of interest" description="Disordered" evidence="5">
    <location>
        <begin position="1"/>
        <end position="233"/>
    </location>
</feature>
<dbReference type="InterPro" id="IPR049730">
    <property type="entry name" value="SNF2/RAD54-like_C"/>
</dbReference>